<dbReference type="SUPFAM" id="SSF53590">
    <property type="entry name" value="Nucleoside hydrolase"/>
    <property type="match status" value="1"/>
</dbReference>
<dbReference type="OrthoDB" id="9797882at2"/>
<dbReference type="Gene3D" id="3.90.245.10">
    <property type="entry name" value="Ribonucleoside hydrolase-like"/>
    <property type="match status" value="1"/>
</dbReference>
<dbReference type="PANTHER" id="PTHR12304">
    <property type="entry name" value="INOSINE-URIDINE PREFERRING NUCLEOSIDE HYDROLASE"/>
    <property type="match status" value="1"/>
</dbReference>
<name>A0A239U958_9STAP</name>
<dbReference type="Proteomes" id="UP000321736">
    <property type="component" value="Unassembled WGS sequence"/>
</dbReference>
<keyword evidence="1 4" id="KW-0378">Hydrolase</keyword>
<evidence type="ECO:0000259" key="3">
    <source>
        <dbReference type="Pfam" id="PF01156"/>
    </source>
</evidence>
<sequence>MAIPIMIDTDPGIDDAAAISIALTHPDLDLKMITTVHGNVNIHKTTSNALQLKAFFNSNVPIHQGVATPLINQPVDAEHVHGETGMAGFEFSQADYDLLTSDNAVQAMKEALLDSDEPITLVPIGPLTNIALLLRTYPEVSRQIKEIVLMGGSAGRGNVTPAAEFNIYCDPEAADIVFNSHIPITMVGLDVARGASLTYEAINKLQEINQTSHMLYHMFNHYRGDQFGDGIAVYDAYTILYLLYPEMFSVADANVKIELTGTYTKGETVVNFDEATTNATVVLSVDKSQFITMFFEALSYAK</sequence>
<dbReference type="GO" id="GO:0005829">
    <property type="term" value="C:cytosol"/>
    <property type="evidence" value="ECO:0007669"/>
    <property type="project" value="TreeGrafter"/>
</dbReference>
<reference evidence="4 5" key="1">
    <citation type="submission" date="2019-07" db="EMBL/GenBank/DDBJ databases">
        <title>Whole genome shotgun sequence of Staphylococcus piscifermentans NBRC 109625.</title>
        <authorList>
            <person name="Hosoyama A."/>
            <person name="Uohara A."/>
            <person name="Ohji S."/>
            <person name="Ichikawa N."/>
        </authorList>
    </citation>
    <scope>NUCLEOTIDE SEQUENCE [LARGE SCALE GENOMIC DNA]</scope>
    <source>
        <strain evidence="4 5">NBRC 109625</strain>
    </source>
</reference>
<proteinExistence type="predicted"/>
<dbReference type="GO" id="GO:0006152">
    <property type="term" value="P:purine nucleoside catabolic process"/>
    <property type="evidence" value="ECO:0007669"/>
    <property type="project" value="TreeGrafter"/>
</dbReference>
<dbReference type="Pfam" id="PF01156">
    <property type="entry name" value="IU_nuc_hydro"/>
    <property type="match status" value="1"/>
</dbReference>
<dbReference type="AlphaFoldDB" id="A0A239U958"/>
<evidence type="ECO:0000256" key="2">
    <source>
        <dbReference type="ARBA" id="ARBA00023295"/>
    </source>
</evidence>
<dbReference type="RefSeq" id="WP_095106069.1">
    <property type="nucleotide sequence ID" value="NZ_BKAR01000019.1"/>
</dbReference>
<dbReference type="InterPro" id="IPR001910">
    <property type="entry name" value="Inosine/uridine_hydrolase_dom"/>
</dbReference>
<dbReference type="InterPro" id="IPR023186">
    <property type="entry name" value="IUNH"/>
</dbReference>
<dbReference type="CDD" id="cd02651">
    <property type="entry name" value="nuc_hydro_IU_UC_XIUA"/>
    <property type="match status" value="1"/>
</dbReference>
<protein>
    <submittedName>
        <fullName evidence="4">Ribonucleoside hydrolase RihC</fullName>
    </submittedName>
</protein>
<evidence type="ECO:0000313" key="5">
    <source>
        <dbReference type="Proteomes" id="UP000321736"/>
    </source>
</evidence>
<dbReference type="EMBL" id="BKAR01000019">
    <property type="protein sequence ID" value="GEP85033.1"/>
    <property type="molecule type" value="Genomic_DNA"/>
</dbReference>
<dbReference type="InterPro" id="IPR036452">
    <property type="entry name" value="Ribo_hydro-like"/>
</dbReference>
<dbReference type="GO" id="GO:0008477">
    <property type="term" value="F:purine nucleosidase activity"/>
    <property type="evidence" value="ECO:0007669"/>
    <property type="project" value="TreeGrafter"/>
</dbReference>
<keyword evidence="5" id="KW-1185">Reference proteome</keyword>
<comment type="caution">
    <text evidence="4">The sequence shown here is derived from an EMBL/GenBank/DDBJ whole genome shotgun (WGS) entry which is preliminary data.</text>
</comment>
<accession>A0A239U958</accession>
<evidence type="ECO:0000313" key="4">
    <source>
        <dbReference type="EMBL" id="GEP85033.1"/>
    </source>
</evidence>
<keyword evidence="2" id="KW-0326">Glycosidase</keyword>
<organism evidence="4 5">
    <name type="scientific">Staphylococcus piscifermentans</name>
    <dbReference type="NCBI Taxonomy" id="70258"/>
    <lineage>
        <taxon>Bacteria</taxon>
        <taxon>Bacillati</taxon>
        <taxon>Bacillota</taxon>
        <taxon>Bacilli</taxon>
        <taxon>Bacillales</taxon>
        <taxon>Staphylococcaceae</taxon>
        <taxon>Staphylococcus</taxon>
    </lineage>
</organism>
<dbReference type="NCBIfam" id="NF008036">
    <property type="entry name" value="PRK10768.1"/>
    <property type="match status" value="1"/>
</dbReference>
<gene>
    <name evidence="4" type="ORF">SPI02_16180</name>
</gene>
<evidence type="ECO:0000256" key="1">
    <source>
        <dbReference type="ARBA" id="ARBA00022801"/>
    </source>
</evidence>
<dbReference type="PANTHER" id="PTHR12304:SF15">
    <property type="entry name" value="NON-SPECIFIC RIBONUCLEOSIDE HYDROLASE RIHC"/>
    <property type="match status" value="1"/>
</dbReference>
<feature type="domain" description="Inosine/uridine-preferring nucleoside hydrolase" evidence="3">
    <location>
        <begin position="5"/>
        <end position="291"/>
    </location>
</feature>